<dbReference type="InterPro" id="IPR001394">
    <property type="entry name" value="Peptidase_C19_UCH"/>
</dbReference>
<name>A0A0J8TXX3_COCIT</name>
<evidence type="ECO:0000256" key="8">
    <source>
        <dbReference type="SAM" id="MobiDB-lite"/>
    </source>
</evidence>
<comment type="similarity">
    <text evidence="2">Belongs to the peptidase C19 family.</text>
</comment>
<dbReference type="EMBL" id="DS268122">
    <property type="protein sequence ID" value="KMU78822.1"/>
    <property type="molecule type" value="Genomic_DNA"/>
</dbReference>
<evidence type="ECO:0000259" key="10">
    <source>
        <dbReference type="PROSITE" id="PS50235"/>
    </source>
</evidence>
<dbReference type="AlphaFoldDB" id="A0A0J8TXX3"/>
<protein>
    <recommendedName>
        <fullName evidence="3">ubiquitinyl hydrolase 1</fullName>
        <ecNumber evidence="3">3.4.19.12</ecNumber>
    </recommendedName>
</protein>
<evidence type="ECO:0000256" key="1">
    <source>
        <dbReference type="ARBA" id="ARBA00000707"/>
    </source>
</evidence>
<dbReference type="GO" id="GO:0004843">
    <property type="term" value="F:cysteine-type deubiquitinase activity"/>
    <property type="evidence" value="ECO:0007669"/>
    <property type="project" value="UniProtKB-EC"/>
</dbReference>
<reference evidence="12" key="1">
    <citation type="journal article" date="2010" name="Genome Res.">
        <title>Population genomic sequencing of Coccidioides fungi reveals recent hybridization and transposon control.</title>
        <authorList>
            <person name="Neafsey D.E."/>
            <person name="Barker B.M."/>
            <person name="Sharpton T.J."/>
            <person name="Stajich J.E."/>
            <person name="Park D.J."/>
            <person name="Whiston E."/>
            <person name="Hung C.-Y."/>
            <person name="McMahan C."/>
            <person name="White J."/>
            <person name="Sykes S."/>
            <person name="Heiman D."/>
            <person name="Young S."/>
            <person name="Zeng Q."/>
            <person name="Abouelleil A."/>
            <person name="Aftuck L."/>
            <person name="Bessette D."/>
            <person name="Brown A."/>
            <person name="FitzGerald M."/>
            <person name="Lui A."/>
            <person name="Macdonald J.P."/>
            <person name="Priest M."/>
            <person name="Orbach M.J."/>
            <person name="Galgiani J.N."/>
            <person name="Kirkland T.N."/>
            <person name="Cole G.T."/>
            <person name="Birren B.W."/>
            <person name="Henn M.R."/>
            <person name="Taylor J.W."/>
            <person name="Rounsley S.D."/>
        </authorList>
    </citation>
    <scope>NUCLEOTIDE SEQUENCE [LARGE SCALE GENOMIC DNA]</scope>
    <source>
        <strain evidence="12">RMSCC 3703</strain>
    </source>
</reference>
<evidence type="ECO:0000313" key="12">
    <source>
        <dbReference type="Proteomes" id="UP000054559"/>
    </source>
</evidence>
<evidence type="ECO:0000256" key="5">
    <source>
        <dbReference type="ARBA" id="ARBA00022786"/>
    </source>
</evidence>
<keyword evidence="7" id="KW-0788">Thiol protease</keyword>
<proteinExistence type="inferred from homology"/>
<feature type="compositionally biased region" description="Polar residues" evidence="8">
    <location>
        <begin position="564"/>
        <end position="576"/>
    </location>
</feature>
<keyword evidence="9" id="KW-0812">Transmembrane</keyword>
<accession>A0A0J8TXX3</accession>
<dbReference type="OrthoDB" id="2020758at2759"/>
<dbReference type="GO" id="GO:0005829">
    <property type="term" value="C:cytosol"/>
    <property type="evidence" value="ECO:0007669"/>
    <property type="project" value="TreeGrafter"/>
</dbReference>
<comment type="catalytic activity">
    <reaction evidence="1">
        <text>Thiol-dependent hydrolysis of ester, thioester, amide, peptide and isopeptide bonds formed by the C-terminal Gly of ubiquitin (a 76-residue protein attached to proteins as an intracellular targeting signal).</text>
        <dbReference type="EC" id="3.4.19.12"/>
    </reaction>
</comment>
<dbReference type="Proteomes" id="UP000054559">
    <property type="component" value="Unassembled WGS sequence"/>
</dbReference>
<dbReference type="PANTHER" id="PTHR24006">
    <property type="entry name" value="UBIQUITIN CARBOXYL-TERMINAL HYDROLASE"/>
    <property type="match status" value="1"/>
</dbReference>
<dbReference type="Gene3D" id="3.90.70.10">
    <property type="entry name" value="Cysteine proteinases"/>
    <property type="match status" value="1"/>
</dbReference>
<dbReference type="GO" id="GO:0016579">
    <property type="term" value="P:protein deubiquitination"/>
    <property type="evidence" value="ECO:0007669"/>
    <property type="project" value="InterPro"/>
</dbReference>
<dbReference type="EC" id="3.4.19.12" evidence="3"/>
<dbReference type="STRING" id="454286.A0A0J8TXX3"/>
<dbReference type="SUPFAM" id="SSF54001">
    <property type="entry name" value="Cysteine proteinases"/>
    <property type="match status" value="1"/>
</dbReference>
<keyword evidence="4" id="KW-0645">Protease</keyword>
<keyword evidence="9" id="KW-1133">Transmembrane helix</keyword>
<organism evidence="11 12">
    <name type="scientific">Coccidioides immitis RMSCC 3703</name>
    <dbReference type="NCBI Taxonomy" id="454286"/>
    <lineage>
        <taxon>Eukaryota</taxon>
        <taxon>Fungi</taxon>
        <taxon>Dikarya</taxon>
        <taxon>Ascomycota</taxon>
        <taxon>Pezizomycotina</taxon>
        <taxon>Eurotiomycetes</taxon>
        <taxon>Eurotiomycetidae</taxon>
        <taxon>Onygenales</taxon>
        <taxon>Onygenaceae</taxon>
        <taxon>Coccidioides</taxon>
    </lineage>
</organism>
<dbReference type="GO" id="GO:0006508">
    <property type="term" value="P:proteolysis"/>
    <property type="evidence" value="ECO:0007669"/>
    <property type="project" value="UniProtKB-KW"/>
</dbReference>
<evidence type="ECO:0000256" key="4">
    <source>
        <dbReference type="ARBA" id="ARBA00022670"/>
    </source>
</evidence>
<keyword evidence="9" id="KW-0472">Membrane</keyword>
<dbReference type="PROSITE" id="PS50235">
    <property type="entry name" value="USP_3"/>
    <property type="match status" value="1"/>
</dbReference>
<evidence type="ECO:0000256" key="2">
    <source>
        <dbReference type="ARBA" id="ARBA00009085"/>
    </source>
</evidence>
<dbReference type="InterPro" id="IPR038765">
    <property type="entry name" value="Papain-like_cys_pep_sf"/>
</dbReference>
<evidence type="ECO:0000256" key="7">
    <source>
        <dbReference type="ARBA" id="ARBA00022807"/>
    </source>
</evidence>
<dbReference type="PANTHER" id="PTHR24006:SF888">
    <property type="entry name" value="UBIQUITIN CARBOXYL-TERMINAL HYDROLASE 30"/>
    <property type="match status" value="1"/>
</dbReference>
<dbReference type="InterPro" id="IPR028889">
    <property type="entry name" value="USP"/>
</dbReference>
<dbReference type="InterPro" id="IPR050164">
    <property type="entry name" value="Peptidase_C19"/>
</dbReference>
<feature type="domain" description="USP" evidence="10">
    <location>
        <begin position="122"/>
        <end position="551"/>
    </location>
</feature>
<dbReference type="GO" id="GO:0005634">
    <property type="term" value="C:nucleus"/>
    <property type="evidence" value="ECO:0007669"/>
    <property type="project" value="TreeGrafter"/>
</dbReference>
<evidence type="ECO:0000256" key="3">
    <source>
        <dbReference type="ARBA" id="ARBA00012759"/>
    </source>
</evidence>
<dbReference type="Pfam" id="PF00443">
    <property type="entry name" value="UCH"/>
    <property type="match status" value="1"/>
</dbReference>
<evidence type="ECO:0000256" key="9">
    <source>
        <dbReference type="SAM" id="Phobius"/>
    </source>
</evidence>
<feature type="transmembrane region" description="Helical" evidence="9">
    <location>
        <begin position="35"/>
        <end position="62"/>
    </location>
</feature>
<evidence type="ECO:0000256" key="6">
    <source>
        <dbReference type="ARBA" id="ARBA00022801"/>
    </source>
</evidence>
<feature type="region of interest" description="Disordered" evidence="8">
    <location>
        <begin position="558"/>
        <end position="595"/>
    </location>
</feature>
<sequence length="648" mass="72116">MNAHSRQGLSYPIRNLSDRHLHDDTVARWMPYLSAIAYAFVSSVFVYSLLLCFLRVLFVFALDKNPNEGGVSKDNNLARDIPMKEQALRRILRLDRTSFLSGPSGYPKTGSIHLRTTRLAPAGLGNFNNSCYQNSIIQGLASLRQLDYFLKNNLQTLGHVQQMSTHVSLKETIAQLNTLSNAGRKLWLPNELKSMSSWQQQDAQEYYSKLVEQIDKEISEASKSLVTDDGFKLSLTALQRNPCSSPDENRVCEILKRIGFVDLVGPFDNPLEGLMAQRVGCMTCGYCEGLSLIPFTCLTVPLAQHIEYDVRDCLDDYTALEPIEGVECIKCTVLRVKAGLLEFLDKLRSNDWSQLEPSDKAQKEALSQMTESRLNAVQDVLQNEDFSEKALSEHCRLNPRNRVSSTKSRQSVIARAPKSLAIHINRSVFDELTGVLRKNYAKVIFPDILDLDEWCLGSKQIGTTDDTLTENWEADPTKSMLSSPSAAFQSLNRKKFSTELPTDLVLADNRQSKMEGGEEQWFELSDADVTSVSKNIVMEQGGAFMLFYELIGNASEKPIDVPSDPSSQNFTESSCESPVDGPSLRADRTSSSGSMALSTPSLLRTRLVRLSVAIGLSGILSPFSPSHYLPCNASYAILSMRAVTRLSP</sequence>
<keyword evidence="5" id="KW-0833">Ubl conjugation pathway</keyword>
<evidence type="ECO:0000313" key="11">
    <source>
        <dbReference type="EMBL" id="KMU78822.1"/>
    </source>
</evidence>
<keyword evidence="6" id="KW-0378">Hydrolase</keyword>
<gene>
    <name evidence="11" type="ORF">CISG_01862</name>
</gene>